<dbReference type="PANTHER" id="PTHR13464">
    <property type="entry name" value="TRANSCRIPTIONAL REGULATOR PROTEIN HCNGP"/>
    <property type="match status" value="1"/>
</dbReference>
<dbReference type="GO" id="GO:0005634">
    <property type="term" value="C:nucleus"/>
    <property type="evidence" value="ECO:0007669"/>
    <property type="project" value="TreeGrafter"/>
</dbReference>
<evidence type="ECO:0000256" key="1">
    <source>
        <dbReference type="SAM" id="MobiDB-lite"/>
    </source>
</evidence>
<dbReference type="OrthoDB" id="1714508at2759"/>
<sequence>MLGINYESSDEEEQVVAAKHHLTKQPQGDDVKQPLRRSGDSRLTEPASMDAKSVPAVGLVKAPEESSKVTVREVTKGASAPAIGPPQGPPQGPSLGPLSETFQEPVEDSPVSEPIYATARERIHGLTYPLDRSHSIPPSPPGSPVPGSTAKFTQFLDLKKKGMHFNGKLQENFMFQNPGYLQNSLKKLGLTQEDEYISTLPPSTAVPRTFPDYAYVDRLADSQNRIQKERESALKAQRTAVEFVSATAGSGGELGGTQQLKGGRRQQSIAERVLGDRA</sequence>
<organism evidence="2 3">
    <name type="scientific">Delitschia confertaspora ATCC 74209</name>
    <dbReference type="NCBI Taxonomy" id="1513339"/>
    <lineage>
        <taxon>Eukaryota</taxon>
        <taxon>Fungi</taxon>
        <taxon>Dikarya</taxon>
        <taxon>Ascomycota</taxon>
        <taxon>Pezizomycotina</taxon>
        <taxon>Dothideomycetes</taxon>
        <taxon>Pleosporomycetidae</taxon>
        <taxon>Pleosporales</taxon>
        <taxon>Delitschiaceae</taxon>
        <taxon>Delitschia</taxon>
    </lineage>
</organism>
<accession>A0A9P4JIM8</accession>
<feature type="compositionally biased region" description="Polar residues" evidence="1">
    <location>
        <begin position="256"/>
        <end position="269"/>
    </location>
</feature>
<feature type="compositionally biased region" description="Basic and acidic residues" evidence="1">
    <location>
        <begin position="62"/>
        <end position="75"/>
    </location>
</feature>
<protein>
    <recommendedName>
        <fullName evidence="4">HCNGP-like protein</fullName>
    </recommendedName>
</protein>
<comment type="caution">
    <text evidence="2">The sequence shown here is derived from an EMBL/GenBank/DDBJ whole genome shotgun (WGS) entry which is preliminary data.</text>
</comment>
<dbReference type="InterPro" id="IPR012479">
    <property type="entry name" value="SAP30BP"/>
</dbReference>
<feature type="region of interest" description="Disordered" evidence="1">
    <location>
        <begin position="1"/>
        <end position="150"/>
    </location>
</feature>
<evidence type="ECO:0008006" key="4">
    <source>
        <dbReference type="Google" id="ProtNLM"/>
    </source>
</evidence>
<keyword evidence="3" id="KW-1185">Reference proteome</keyword>
<dbReference type="AlphaFoldDB" id="A0A9P4JIM8"/>
<dbReference type="GO" id="GO:0006355">
    <property type="term" value="P:regulation of DNA-templated transcription"/>
    <property type="evidence" value="ECO:0007669"/>
    <property type="project" value="InterPro"/>
</dbReference>
<evidence type="ECO:0000313" key="2">
    <source>
        <dbReference type="EMBL" id="KAF2200133.1"/>
    </source>
</evidence>
<name>A0A9P4JIM8_9PLEO</name>
<feature type="region of interest" description="Disordered" evidence="1">
    <location>
        <begin position="248"/>
        <end position="278"/>
    </location>
</feature>
<evidence type="ECO:0000313" key="3">
    <source>
        <dbReference type="Proteomes" id="UP000799536"/>
    </source>
</evidence>
<dbReference type="PANTHER" id="PTHR13464:SF0">
    <property type="entry name" value="SAP30-BINDING PROTEIN"/>
    <property type="match status" value="1"/>
</dbReference>
<feature type="compositionally biased region" description="Basic and acidic residues" evidence="1">
    <location>
        <begin position="27"/>
        <end position="43"/>
    </location>
</feature>
<dbReference type="EMBL" id="ML994038">
    <property type="protein sequence ID" value="KAF2200133.1"/>
    <property type="molecule type" value="Genomic_DNA"/>
</dbReference>
<proteinExistence type="predicted"/>
<dbReference type="Pfam" id="PF07818">
    <property type="entry name" value="HCNGP"/>
    <property type="match status" value="1"/>
</dbReference>
<reference evidence="2" key="1">
    <citation type="journal article" date="2020" name="Stud. Mycol.">
        <title>101 Dothideomycetes genomes: a test case for predicting lifestyles and emergence of pathogens.</title>
        <authorList>
            <person name="Haridas S."/>
            <person name="Albert R."/>
            <person name="Binder M."/>
            <person name="Bloem J."/>
            <person name="Labutti K."/>
            <person name="Salamov A."/>
            <person name="Andreopoulos B."/>
            <person name="Baker S."/>
            <person name="Barry K."/>
            <person name="Bills G."/>
            <person name="Bluhm B."/>
            <person name="Cannon C."/>
            <person name="Castanera R."/>
            <person name="Culley D."/>
            <person name="Daum C."/>
            <person name="Ezra D."/>
            <person name="Gonzalez J."/>
            <person name="Henrissat B."/>
            <person name="Kuo A."/>
            <person name="Liang C."/>
            <person name="Lipzen A."/>
            <person name="Lutzoni F."/>
            <person name="Magnuson J."/>
            <person name="Mondo S."/>
            <person name="Nolan M."/>
            <person name="Ohm R."/>
            <person name="Pangilinan J."/>
            <person name="Park H.-J."/>
            <person name="Ramirez L."/>
            <person name="Alfaro M."/>
            <person name="Sun H."/>
            <person name="Tritt A."/>
            <person name="Yoshinaga Y."/>
            <person name="Zwiers L.-H."/>
            <person name="Turgeon B."/>
            <person name="Goodwin S."/>
            <person name="Spatafora J."/>
            <person name="Crous P."/>
            <person name="Grigoriev I."/>
        </authorList>
    </citation>
    <scope>NUCLEOTIDE SEQUENCE</scope>
    <source>
        <strain evidence="2">ATCC 74209</strain>
    </source>
</reference>
<feature type="compositionally biased region" description="Pro residues" evidence="1">
    <location>
        <begin position="83"/>
        <end position="92"/>
    </location>
</feature>
<gene>
    <name evidence="2" type="ORF">GQ43DRAFT_441861</name>
</gene>
<dbReference type="Proteomes" id="UP000799536">
    <property type="component" value="Unassembled WGS sequence"/>
</dbReference>